<dbReference type="EMBL" id="AHIH01000005">
    <property type="protein sequence ID" value="EHN69952.1"/>
    <property type="molecule type" value="Genomic_DNA"/>
</dbReference>
<dbReference type="AlphaFoldDB" id="A0AAV3ETB0"/>
<name>A0AAV3ETB0_ALIFS</name>
<proteinExistence type="predicted"/>
<organism evidence="2 3">
    <name type="scientific">Aliivibrio fischeri SR5</name>
    <dbReference type="NCBI Taxonomy" id="1088719"/>
    <lineage>
        <taxon>Bacteria</taxon>
        <taxon>Pseudomonadati</taxon>
        <taxon>Pseudomonadota</taxon>
        <taxon>Gammaproteobacteria</taxon>
        <taxon>Vibrionales</taxon>
        <taxon>Vibrionaceae</taxon>
        <taxon>Aliivibrio</taxon>
    </lineage>
</organism>
<dbReference type="Proteomes" id="UP000004521">
    <property type="component" value="Chromosome I"/>
</dbReference>
<comment type="caution">
    <text evidence="2">The sequence shown here is derived from an EMBL/GenBank/DDBJ whole genome shotgun (WGS) entry which is preliminary data.</text>
</comment>
<evidence type="ECO:0000313" key="3">
    <source>
        <dbReference type="Proteomes" id="UP000004521"/>
    </source>
</evidence>
<reference evidence="2 3" key="1">
    <citation type="journal article" date="2012" name="J. Bacteriol.">
        <title>Draft Genome Sequence of Vibrio fischeri SR5, a Strain Isolated from the Light Organ of the Mediterranean Squid Sepiola robusta.</title>
        <authorList>
            <person name="Gyllborg M.C."/>
            <person name="Sahl J.W."/>
            <person name="Cronin D.C.III."/>
            <person name="Rasko D.A."/>
            <person name="Mandel M.J."/>
        </authorList>
    </citation>
    <scope>NUCLEOTIDE SEQUENCE [LARGE SCALE GENOMIC DNA]</scope>
    <source>
        <strain evidence="2 3">SR5</strain>
    </source>
</reference>
<sequence length="47" mass="5451">MKKQLEKNSLNDKAKSILNSKKEKPSFNKKKIKAEAIKQEDSLYTLN</sequence>
<evidence type="ECO:0000313" key="2">
    <source>
        <dbReference type="EMBL" id="EHN69952.1"/>
    </source>
</evidence>
<gene>
    <name evidence="2" type="ORF">VFSR5_1588</name>
</gene>
<evidence type="ECO:0000256" key="1">
    <source>
        <dbReference type="SAM" id="MobiDB-lite"/>
    </source>
</evidence>
<accession>A0AAV3ETB0</accession>
<feature type="region of interest" description="Disordered" evidence="1">
    <location>
        <begin position="1"/>
        <end position="32"/>
    </location>
</feature>
<feature type="compositionally biased region" description="Basic and acidic residues" evidence="1">
    <location>
        <begin position="1"/>
        <end position="26"/>
    </location>
</feature>
<dbReference type="RefSeq" id="WP_005419710.1">
    <property type="nucleotide sequence ID" value="NZ_CM001400.1"/>
</dbReference>
<protein>
    <submittedName>
        <fullName evidence="2">Uncharacterized protein</fullName>
    </submittedName>
</protein>